<organism evidence="1 2">
    <name type="scientific">Mucilaginibacter gracilis</name>
    <dbReference type="NCBI Taxonomy" id="423350"/>
    <lineage>
        <taxon>Bacteria</taxon>
        <taxon>Pseudomonadati</taxon>
        <taxon>Bacteroidota</taxon>
        <taxon>Sphingobacteriia</taxon>
        <taxon>Sphingobacteriales</taxon>
        <taxon>Sphingobacteriaceae</taxon>
        <taxon>Mucilaginibacter</taxon>
    </lineage>
</organism>
<protein>
    <submittedName>
        <fullName evidence="1">Uncharacterized protein</fullName>
    </submittedName>
</protein>
<gene>
    <name evidence="1" type="ORF">BDD43_0042</name>
</gene>
<dbReference type="AlphaFoldDB" id="A0A495IT49"/>
<dbReference type="EMBL" id="RBKU01000001">
    <property type="protein sequence ID" value="RKR79956.1"/>
    <property type="molecule type" value="Genomic_DNA"/>
</dbReference>
<accession>A0A495IT49</accession>
<proteinExistence type="predicted"/>
<sequence>MINTTNAAALSQHAFLKGNGCVFRTRSYGREAKTIEKIVSTELKIMTF</sequence>
<comment type="caution">
    <text evidence="1">The sequence shown here is derived from an EMBL/GenBank/DDBJ whole genome shotgun (WGS) entry which is preliminary data.</text>
</comment>
<keyword evidence="2" id="KW-1185">Reference proteome</keyword>
<evidence type="ECO:0000313" key="1">
    <source>
        <dbReference type="EMBL" id="RKR79956.1"/>
    </source>
</evidence>
<evidence type="ECO:0000313" key="2">
    <source>
        <dbReference type="Proteomes" id="UP000268007"/>
    </source>
</evidence>
<name>A0A495IT49_9SPHI</name>
<dbReference type="Proteomes" id="UP000268007">
    <property type="component" value="Unassembled WGS sequence"/>
</dbReference>
<reference evidence="1 2" key="1">
    <citation type="submission" date="2018-10" db="EMBL/GenBank/DDBJ databases">
        <title>Genomic Encyclopedia of Archaeal and Bacterial Type Strains, Phase II (KMG-II): from individual species to whole genera.</title>
        <authorList>
            <person name="Goeker M."/>
        </authorList>
    </citation>
    <scope>NUCLEOTIDE SEQUENCE [LARGE SCALE GENOMIC DNA]</scope>
    <source>
        <strain evidence="1 2">DSM 18602</strain>
    </source>
</reference>